<protein>
    <submittedName>
        <fullName evidence="1">Uncharacterized protein</fullName>
    </submittedName>
</protein>
<organism evidence="1 2">
    <name type="scientific">Acanthoscelides obtectus</name>
    <name type="common">Bean weevil</name>
    <name type="synonym">Bruchus obtectus</name>
    <dbReference type="NCBI Taxonomy" id="200917"/>
    <lineage>
        <taxon>Eukaryota</taxon>
        <taxon>Metazoa</taxon>
        <taxon>Ecdysozoa</taxon>
        <taxon>Arthropoda</taxon>
        <taxon>Hexapoda</taxon>
        <taxon>Insecta</taxon>
        <taxon>Pterygota</taxon>
        <taxon>Neoptera</taxon>
        <taxon>Endopterygota</taxon>
        <taxon>Coleoptera</taxon>
        <taxon>Polyphaga</taxon>
        <taxon>Cucujiformia</taxon>
        <taxon>Chrysomeloidea</taxon>
        <taxon>Chrysomelidae</taxon>
        <taxon>Bruchinae</taxon>
        <taxon>Bruchini</taxon>
        <taxon>Acanthoscelides</taxon>
    </lineage>
</organism>
<evidence type="ECO:0000313" key="1">
    <source>
        <dbReference type="EMBL" id="CAH1972735.1"/>
    </source>
</evidence>
<keyword evidence="2" id="KW-1185">Reference proteome</keyword>
<dbReference type="AlphaFoldDB" id="A0A9P0KEQ6"/>
<dbReference type="Proteomes" id="UP001152888">
    <property type="component" value="Unassembled WGS sequence"/>
</dbReference>
<sequence>MRIAMHIVSKWISLFNCCLYSSIMSAHYRGFSLLGKFPINGSTALKICLVIVSASHFSGFI</sequence>
<name>A0A9P0KEQ6_ACAOB</name>
<dbReference type="EMBL" id="CAKOFQ010006801">
    <property type="protein sequence ID" value="CAH1972735.1"/>
    <property type="molecule type" value="Genomic_DNA"/>
</dbReference>
<reference evidence="1" key="1">
    <citation type="submission" date="2022-03" db="EMBL/GenBank/DDBJ databases">
        <authorList>
            <person name="Sayadi A."/>
        </authorList>
    </citation>
    <scope>NUCLEOTIDE SEQUENCE</scope>
</reference>
<gene>
    <name evidence="1" type="ORF">ACAOBT_LOCUS10166</name>
</gene>
<proteinExistence type="predicted"/>
<comment type="caution">
    <text evidence="1">The sequence shown here is derived from an EMBL/GenBank/DDBJ whole genome shotgun (WGS) entry which is preliminary data.</text>
</comment>
<evidence type="ECO:0000313" key="2">
    <source>
        <dbReference type="Proteomes" id="UP001152888"/>
    </source>
</evidence>
<accession>A0A9P0KEQ6</accession>